<reference evidence="2" key="3">
    <citation type="submission" date="2015-06" db="UniProtKB">
        <authorList>
            <consortium name="EnsemblMetazoa"/>
        </authorList>
    </citation>
    <scope>IDENTIFICATION</scope>
</reference>
<reference evidence="1 3" key="2">
    <citation type="journal article" date="2013" name="Nature">
        <title>Insights into bilaterian evolution from three spiralian genomes.</title>
        <authorList>
            <person name="Simakov O."/>
            <person name="Marletaz F."/>
            <person name="Cho S.J."/>
            <person name="Edsinger-Gonzales E."/>
            <person name="Havlak P."/>
            <person name="Hellsten U."/>
            <person name="Kuo D.H."/>
            <person name="Larsson T."/>
            <person name="Lv J."/>
            <person name="Arendt D."/>
            <person name="Savage R."/>
            <person name="Osoegawa K."/>
            <person name="de Jong P."/>
            <person name="Grimwood J."/>
            <person name="Chapman J.A."/>
            <person name="Shapiro H."/>
            <person name="Aerts A."/>
            <person name="Otillar R.P."/>
            <person name="Terry A.Y."/>
            <person name="Boore J.L."/>
            <person name="Grigoriev I.V."/>
            <person name="Lindberg D.R."/>
            <person name="Seaver E.C."/>
            <person name="Weisblat D.A."/>
            <person name="Putnam N.H."/>
            <person name="Rokhsar D.S."/>
        </authorList>
    </citation>
    <scope>NUCLEOTIDE SEQUENCE</scope>
    <source>
        <strain evidence="1 3">I ESC-2004</strain>
    </source>
</reference>
<evidence type="ECO:0000313" key="2">
    <source>
        <dbReference type="EnsemblMetazoa" id="CapteP200274"/>
    </source>
</evidence>
<dbReference type="EMBL" id="KB297234">
    <property type="protein sequence ID" value="ELU10830.1"/>
    <property type="molecule type" value="Genomic_DNA"/>
</dbReference>
<keyword evidence="3" id="KW-1185">Reference proteome</keyword>
<dbReference type="AlphaFoldDB" id="R7V4X7"/>
<dbReference type="Proteomes" id="UP000014760">
    <property type="component" value="Unassembled WGS sequence"/>
</dbReference>
<dbReference type="HOGENOM" id="CLU_2212411_0_0_1"/>
<reference evidence="3" key="1">
    <citation type="submission" date="2012-12" db="EMBL/GenBank/DDBJ databases">
        <authorList>
            <person name="Hellsten U."/>
            <person name="Grimwood J."/>
            <person name="Chapman J.A."/>
            <person name="Shapiro H."/>
            <person name="Aerts A."/>
            <person name="Otillar R.P."/>
            <person name="Terry A.Y."/>
            <person name="Boore J.L."/>
            <person name="Simakov O."/>
            <person name="Marletaz F."/>
            <person name="Cho S.-J."/>
            <person name="Edsinger-Gonzales E."/>
            <person name="Havlak P."/>
            <person name="Kuo D.-H."/>
            <person name="Larsson T."/>
            <person name="Lv J."/>
            <person name="Arendt D."/>
            <person name="Savage R."/>
            <person name="Osoegawa K."/>
            <person name="de Jong P."/>
            <person name="Lindberg D.R."/>
            <person name="Seaver E.C."/>
            <person name="Weisblat D.A."/>
            <person name="Putnam N.H."/>
            <person name="Grigoriev I.V."/>
            <person name="Rokhsar D.S."/>
        </authorList>
    </citation>
    <scope>NUCLEOTIDE SEQUENCE</scope>
    <source>
        <strain evidence="3">I ESC-2004</strain>
    </source>
</reference>
<evidence type="ECO:0000313" key="3">
    <source>
        <dbReference type="Proteomes" id="UP000014760"/>
    </source>
</evidence>
<name>R7V4X7_CAPTE</name>
<accession>R7V4X7</accession>
<proteinExistence type="predicted"/>
<protein>
    <submittedName>
        <fullName evidence="1 2">Uncharacterized protein</fullName>
    </submittedName>
</protein>
<dbReference type="EnsemblMetazoa" id="CapteT200274">
    <property type="protein sequence ID" value="CapteP200274"/>
    <property type="gene ID" value="CapteG200274"/>
</dbReference>
<organism evidence="1">
    <name type="scientific">Capitella teleta</name>
    <name type="common">Polychaete worm</name>
    <dbReference type="NCBI Taxonomy" id="283909"/>
    <lineage>
        <taxon>Eukaryota</taxon>
        <taxon>Metazoa</taxon>
        <taxon>Spiralia</taxon>
        <taxon>Lophotrochozoa</taxon>
        <taxon>Annelida</taxon>
        <taxon>Polychaeta</taxon>
        <taxon>Sedentaria</taxon>
        <taxon>Scolecida</taxon>
        <taxon>Capitellidae</taxon>
        <taxon>Capitella</taxon>
    </lineage>
</organism>
<gene>
    <name evidence="1" type="ORF">CAPTEDRAFT_200274</name>
</gene>
<dbReference type="EMBL" id="AMQN01000929">
    <property type="status" value="NOT_ANNOTATED_CDS"/>
    <property type="molecule type" value="Genomic_DNA"/>
</dbReference>
<sequence length="107" mass="12087">MALIRGAIESIQKKWSSASILQLSQPEEETVEQVLPSVEPSSPAHSPKLSFVQMVREKDMMKHLILYADGNSKRRVKRKTLTETSPAKIKKCNHPRRCIGELYGSPE</sequence>
<evidence type="ECO:0000313" key="1">
    <source>
        <dbReference type="EMBL" id="ELU10830.1"/>
    </source>
</evidence>